<protein>
    <submittedName>
        <fullName evidence="1">ATP-grasp domain-containing protein</fullName>
    </submittedName>
</protein>
<sequence length="270" mass="29286">MNTTDDRAVLLLPAQRSSTSLLLAEAAVRRGLEVVVLDGAAPLESLAGRQVHWYGGPLAADRMAGALDLALLEPADDWLAGLPEEFTGRRIELTTLSEAWALRHPVFVKPPSDKQFPAAVYPDGSRLPRQGERIGPDTAVLVSDVVTFAVEYRLFVLDGRVVTGSRYARYGRLDTAPLDQDPNREPVRAFAERLLAAERDSLPSAVAVDVGLLQDPDSGQEQWAVVEANMPWFAHSYAADPAAVLDVVLRACGSRGAVAARDRRFLRVPA</sequence>
<name>A0ABV6VHW5_9ACTN</name>
<dbReference type="EMBL" id="JBHEZX010000015">
    <property type="protein sequence ID" value="MFC1413288.1"/>
    <property type="molecule type" value="Genomic_DNA"/>
</dbReference>
<reference evidence="1 2" key="1">
    <citation type="submission" date="2024-09" db="EMBL/GenBank/DDBJ databases">
        <authorList>
            <person name="Lee S.D."/>
        </authorList>
    </citation>
    <scope>NUCLEOTIDE SEQUENCE [LARGE SCALE GENOMIC DNA]</scope>
    <source>
        <strain evidence="1 2">N1-1</strain>
    </source>
</reference>
<gene>
    <name evidence="1" type="ORF">ACEZDG_28875</name>
</gene>
<proteinExistence type="predicted"/>
<organism evidence="1 2">
    <name type="scientific">Streptacidiphilus alkalitolerans</name>
    <dbReference type="NCBI Taxonomy" id="3342712"/>
    <lineage>
        <taxon>Bacteria</taxon>
        <taxon>Bacillati</taxon>
        <taxon>Actinomycetota</taxon>
        <taxon>Actinomycetes</taxon>
        <taxon>Kitasatosporales</taxon>
        <taxon>Streptomycetaceae</taxon>
        <taxon>Streptacidiphilus</taxon>
    </lineage>
</organism>
<keyword evidence="2" id="KW-1185">Reference proteome</keyword>
<evidence type="ECO:0000313" key="1">
    <source>
        <dbReference type="EMBL" id="MFC1413288.1"/>
    </source>
</evidence>
<dbReference type="Proteomes" id="UP001592582">
    <property type="component" value="Unassembled WGS sequence"/>
</dbReference>
<accession>A0ABV6VHW5</accession>
<comment type="caution">
    <text evidence="1">The sequence shown here is derived from an EMBL/GenBank/DDBJ whole genome shotgun (WGS) entry which is preliminary data.</text>
</comment>
<dbReference type="InterPro" id="IPR041261">
    <property type="entry name" value="R2K_2"/>
</dbReference>
<evidence type="ECO:0000313" key="2">
    <source>
        <dbReference type="Proteomes" id="UP001592582"/>
    </source>
</evidence>
<dbReference type="Pfam" id="PF18299">
    <property type="entry name" value="R2K_2"/>
    <property type="match status" value="1"/>
</dbReference>